<organism evidence="2 3">
    <name type="scientific">Mycena maculata</name>
    <dbReference type="NCBI Taxonomy" id="230809"/>
    <lineage>
        <taxon>Eukaryota</taxon>
        <taxon>Fungi</taxon>
        <taxon>Dikarya</taxon>
        <taxon>Basidiomycota</taxon>
        <taxon>Agaricomycotina</taxon>
        <taxon>Agaricomycetes</taxon>
        <taxon>Agaricomycetidae</taxon>
        <taxon>Agaricales</taxon>
        <taxon>Marasmiineae</taxon>
        <taxon>Mycenaceae</taxon>
        <taxon>Mycena</taxon>
    </lineage>
</organism>
<dbReference type="Pfam" id="PF06094">
    <property type="entry name" value="GGACT"/>
    <property type="match status" value="1"/>
</dbReference>
<sequence>MKTLYFGYGSNLSRDLMAIRCPENKTARLPDWRAAVRGYANLVPSPGDEMWALLYALTPSDEANLDVSEGYFGTASYGEMRDGKRMVDAMFYVDVERVTDGWPPQKAYIRGMNSAIANALAEGVS</sequence>
<protein>
    <recommendedName>
        <fullName evidence="1">Gamma-glutamylcyclotransferase AIG2-like domain-containing protein</fullName>
    </recommendedName>
</protein>
<evidence type="ECO:0000313" key="2">
    <source>
        <dbReference type="EMBL" id="KAJ7744998.1"/>
    </source>
</evidence>
<dbReference type="InterPro" id="IPR036568">
    <property type="entry name" value="GGCT-like_sf"/>
</dbReference>
<accession>A0AAD7N4B8</accession>
<evidence type="ECO:0000313" key="3">
    <source>
        <dbReference type="Proteomes" id="UP001215280"/>
    </source>
</evidence>
<dbReference type="InterPro" id="IPR009288">
    <property type="entry name" value="AIG2-like_dom"/>
</dbReference>
<dbReference type="InterPro" id="IPR013024">
    <property type="entry name" value="GGCT-like"/>
</dbReference>
<reference evidence="2" key="1">
    <citation type="submission" date="2023-03" db="EMBL/GenBank/DDBJ databases">
        <title>Massive genome expansion in bonnet fungi (Mycena s.s.) driven by repeated elements and novel gene families across ecological guilds.</title>
        <authorList>
            <consortium name="Lawrence Berkeley National Laboratory"/>
            <person name="Harder C.B."/>
            <person name="Miyauchi S."/>
            <person name="Viragh M."/>
            <person name="Kuo A."/>
            <person name="Thoen E."/>
            <person name="Andreopoulos B."/>
            <person name="Lu D."/>
            <person name="Skrede I."/>
            <person name="Drula E."/>
            <person name="Henrissat B."/>
            <person name="Morin E."/>
            <person name="Kohler A."/>
            <person name="Barry K."/>
            <person name="LaButti K."/>
            <person name="Morin E."/>
            <person name="Salamov A."/>
            <person name="Lipzen A."/>
            <person name="Mereny Z."/>
            <person name="Hegedus B."/>
            <person name="Baldrian P."/>
            <person name="Stursova M."/>
            <person name="Weitz H."/>
            <person name="Taylor A."/>
            <person name="Grigoriev I.V."/>
            <person name="Nagy L.G."/>
            <person name="Martin F."/>
            <person name="Kauserud H."/>
        </authorList>
    </citation>
    <scope>NUCLEOTIDE SEQUENCE</scope>
    <source>
        <strain evidence="2">CBHHK188m</strain>
    </source>
</reference>
<dbReference type="Gene3D" id="3.10.490.10">
    <property type="entry name" value="Gamma-glutamyl cyclotransferase-like"/>
    <property type="match status" value="1"/>
</dbReference>
<evidence type="ECO:0000259" key="1">
    <source>
        <dbReference type="Pfam" id="PF06094"/>
    </source>
</evidence>
<dbReference type="Proteomes" id="UP001215280">
    <property type="component" value="Unassembled WGS sequence"/>
</dbReference>
<feature type="domain" description="Gamma-glutamylcyclotransferase AIG2-like" evidence="1">
    <location>
        <begin position="5"/>
        <end position="93"/>
    </location>
</feature>
<dbReference type="AlphaFoldDB" id="A0AAD7N4B8"/>
<dbReference type="EMBL" id="JARJLG010000105">
    <property type="protein sequence ID" value="KAJ7744998.1"/>
    <property type="molecule type" value="Genomic_DNA"/>
</dbReference>
<gene>
    <name evidence="2" type="ORF">DFH07DRAFT_963536</name>
</gene>
<comment type="caution">
    <text evidence="2">The sequence shown here is derived from an EMBL/GenBank/DDBJ whole genome shotgun (WGS) entry which is preliminary data.</text>
</comment>
<proteinExistence type="predicted"/>
<dbReference type="SUPFAM" id="SSF110857">
    <property type="entry name" value="Gamma-glutamyl cyclotransferase-like"/>
    <property type="match status" value="1"/>
</dbReference>
<name>A0AAD7N4B8_9AGAR</name>
<dbReference type="CDD" id="cd06661">
    <property type="entry name" value="GGCT_like"/>
    <property type="match status" value="1"/>
</dbReference>
<keyword evidence="3" id="KW-1185">Reference proteome</keyword>